<evidence type="ECO:0000313" key="2">
    <source>
        <dbReference type="EMBL" id="GFD23089.1"/>
    </source>
</evidence>
<evidence type="ECO:0000256" key="1">
    <source>
        <dbReference type="SAM" id="MobiDB-lite"/>
    </source>
</evidence>
<sequence length="158" mass="17887">GVGSQLKVHDELQDKIIGINEGTDTIPWVPYVPKDQSKSENESWGESGDDDDSNDDDSDDDEVIQDDEFVPTPDDYIPTNDEINYKSKNVDEEEYEKINEELYGDVNVNLTDVDPDDKDKGDKEMTNSNTEDVEHENIIQESACNQVKDDTQATHKTE</sequence>
<feature type="non-terminal residue" evidence="2">
    <location>
        <position position="158"/>
    </location>
</feature>
<feature type="compositionally biased region" description="Basic and acidic residues" evidence="1">
    <location>
        <begin position="83"/>
        <end position="100"/>
    </location>
</feature>
<reference evidence="2" key="1">
    <citation type="journal article" date="2019" name="Sci. Rep.">
        <title>Draft genome of Tanacetum cinerariifolium, the natural source of mosquito coil.</title>
        <authorList>
            <person name="Yamashiro T."/>
            <person name="Shiraishi A."/>
            <person name="Satake H."/>
            <person name="Nakayama K."/>
        </authorList>
    </citation>
    <scope>NUCLEOTIDE SEQUENCE</scope>
</reference>
<comment type="caution">
    <text evidence="2">The sequence shown here is derived from an EMBL/GenBank/DDBJ whole genome shotgun (WGS) entry which is preliminary data.</text>
</comment>
<feature type="region of interest" description="Disordered" evidence="1">
    <location>
        <begin position="16"/>
        <end position="158"/>
    </location>
</feature>
<feature type="non-terminal residue" evidence="2">
    <location>
        <position position="1"/>
    </location>
</feature>
<organism evidence="2">
    <name type="scientific">Tanacetum cinerariifolium</name>
    <name type="common">Dalmatian daisy</name>
    <name type="synonym">Chrysanthemum cinerariifolium</name>
    <dbReference type="NCBI Taxonomy" id="118510"/>
    <lineage>
        <taxon>Eukaryota</taxon>
        <taxon>Viridiplantae</taxon>
        <taxon>Streptophyta</taxon>
        <taxon>Embryophyta</taxon>
        <taxon>Tracheophyta</taxon>
        <taxon>Spermatophyta</taxon>
        <taxon>Magnoliopsida</taxon>
        <taxon>eudicotyledons</taxon>
        <taxon>Gunneridae</taxon>
        <taxon>Pentapetalae</taxon>
        <taxon>asterids</taxon>
        <taxon>campanulids</taxon>
        <taxon>Asterales</taxon>
        <taxon>Asteraceae</taxon>
        <taxon>Asteroideae</taxon>
        <taxon>Anthemideae</taxon>
        <taxon>Anthemidinae</taxon>
        <taxon>Tanacetum</taxon>
    </lineage>
</organism>
<feature type="compositionally biased region" description="Acidic residues" evidence="1">
    <location>
        <begin position="47"/>
        <end position="69"/>
    </location>
</feature>
<gene>
    <name evidence="2" type="ORF">Tci_895058</name>
</gene>
<proteinExistence type="predicted"/>
<protein>
    <submittedName>
        <fullName evidence="2">Uncharacterized protein</fullName>
    </submittedName>
</protein>
<accession>A0A699UPQ5</accession>
<name>A0A699UPQ5_TANCI</name>
<feature type="compositionally biased region" description="Basic and acidic residues" evidence="1">
    <location>
        <begin position="147"/>
        <end position="158"/>
    </location>
</feature>
<dbReference type="AlphaFoldDB" id="A0A699UPQ5"/>
<dbReference type="EMBL" id="BKCJ011342360">
    <property type="protein sequence ID" value="GFD23089.1"/>
    <property type="molecule type" value="Genomic_DNA"/>
</dbReference>